<comment type="caution">
    <text evidence="2">The sequence shown here is derived from an EMBL/GenBank/DDBJ whole genome shotgun (WGS) entry which is preliminary data.</text>
</comment>
<evidence type="ECO:0000256" key="1">
    <source>
        <dbReference type="SAM" id="MobiDB-lite"/>
    </source>
</evidence>
<accession>A0AAD9FU80</accession>
<reference evidence="2" key="1">
    <citation type="submission" date="2023-02" db="EMBL/GenBank/DDBJ databases">
        <title>Identification and recombinant expression of a fungal hydrolase from Papiliotrema laurentii that hydrolyzes apple cutin and clears colloidal polyester polyurethane.</title>
        <authorList>
            <consortium name="DOE Joint Genome Institute"/>
            <person name="Roman V.A."/>
            <person name="Bojanowski C."/>
            <person name="Crable B.R."/>
            <person name="Wagner D.N."/>
            <person name="Hung C.S."/>
            <person name="Nadeau L.J."/>
            <person name="Schratz L."/>
            <person name="Haridas S."/>
            <person name="Pangilinan J."/>
            <person name="Lipzen A."/>
            <person name="Na H."/>
            <person name="Yan M."/>
            <person name="Ng V."/>
            <person name="Grigoriev I.V."/>
            <person name="Spatafora J.W."/>
            <person name="Barlow D."/>
            <person name="Biffinger J."/>
            <person name="Kelley-Loughnane N."/>
            <person name="Varaljay V.A."/>
            <person name="Crookes-Goodson W.J."/>
        </authorList>
    </citation>
    <scope>NUCLEOTIDE SEQUENCE</scope>
    <source>
        <strain evidence="2">5307AH</strain>
    </source>
</reference>
<feature type="region of interest" description="Disordered" evidence="1">
    <location>
        <begin position="201"/>
        <end position="391"/>
    </location>
</feature>
<name>A0AAD9FU80_PAPLA</name>
<keyword evidence="3" id="KW-1185">Reference proteome</keyword>
<feature type="compositionally biased region" description="Acidic residues" evidence="1">
    <location>
        <begin position="252"/>
        <end position="261"/>
    </location>
</feature>
<feature type="compositionally biased region" description="Basic and acidic residues" evidence="1">
    <location>
        <begin position="306"/>
        <end position="321"/>
    </location>
</feature>
<dbReference type="AlphaFoldDB" id="A0AAD9FU80"/>
<feature type="compositionally biased region" description="Low complexity" evidence="1">
    <location>
        <begin position="99"/>
        <end position="113"/>
    </location>
</feature>
<organism evidence="2 3">
    <name type="scientific">Papiliotrema laurentii</name>
    <name type="common">Cryptococcus laurentii</name>
    <dbReference type="NCBI Taxonomy" id="5418"/>
    <lineage>
        <taxon>Eukaryota</taxon>
        <taxon>Fungi</taxon>
        <taxon>Dikarya</taxon>
        <taxon>Basidiomycota</taxon>
        <taxon>Agaricomycotina</taxon>
        <taxon>Tremellomycetes</taxon>
        <taxon>Tremellales</taxon>
        <taxon>Rhynchogastremaceae</taxon>
        <taxon>Papiliotrema</taxon>
    </lineage>
</organism>
<dbReference type="Proteomes" id="UP001182556">
    <property type="component" value="Unassembled WGS sequence"/>
</dbReference>
<feature type="compositionally biased region" description="Acidic residues" evidence="1">
    <location>
        <begin position="294"/>
        <end position="305"/>
    </location>
</feature>
<gene>
    <name evidence="2" type="ORF">DB88DRAFT_481048</name>
</gene>
<feature type="region of interest" description="Disordered" evidence="1">
    <location>
        <begin position="1"/>
        <end position="42"/>
    </location>
</feature>
<feature type="region of interest" description="Disordered" evidence="1">
    <location>
        <begin position="54"/>
        <end position="189"/>
    </location>
</feature>
<evidence type="ECO:0000313" key="2">
    <source>
        <dbReference type="EMBL" id="KAK1926201.1"/>
    </source>
</evidence>
<feature type="compositionally biased region" description="Polar residues" evidence="1">
    <location>
        <begin position="15"/>
        <end position="33"/>
    </location>
</feature>
<dbReference type="EMBL" id="JAODAN010000002">
    <property type="protein sequence ID" value="KAK1926201.1"/>
    <property type="molecule type" value="Genomic_DNA"/>
</dbReference>
<proteinExistence type="predicted"/>
<sequence>MTALEPPRSLAVLTRSESNPSSASTITIGQTSPPSSPEEIEMRLEEVPVRNEVQAAGKHSLGRLYSSKSMPGLKGQKDAPGSWKARTLSGGDSNPVVMPRPAAPRSRPSLPIPATKPSKVEGSKSNGGGFSAFIRKLTGRSASPPKVKLAAPQSARPEPRRIPSRSLAAPPMTRSSSASSAPIKPSLTPLKVDVRLDTLAPASAPAAPQPGTIRAGPFPTSPKRPLERPEPVDPCQIPLPPSPQLSPIHDDETSDGEEVDTVSEMGSSSTSVSRDDTTLKRTKPSGMLSLQGFDFDEEDEEEELAEREASENGDMVRDLRPIRIPSNSGRSGLGSAYPDTPASANSAIEEIVTPTSSEGSPPRGFSTKLAGSSPPRKAPIGTSLGADLGRKESKWRKSIMGLSDITANKKTLSKRTSTREPPTSYDAYLAHQKRMANNRQSCAPTLHSQASVAAEAREIRDRDESDMAEVFFCS</sequence>
<evidence type="ECO:0000313" key="3">
    <source>
        <dbReference type="Proteomes" id="UP001182556"/>
    </source>
</evidence>
<protein>
    <submittedName>
        <fullName evidence="2">Uncharacterized protein</fullName>
    </submittedName>
</protein>
<feature type="compositionally biased region" description="Low complexity" evidence="1">
    <location>
        <begin position="262"/>
        <end position="272"/>
    </location>
</feature>
<feature type="compositionally biased region" description="Low complexity" evidence="1">
    <location>
        <begin position="168"/>
        <end position="186"/>
    </location>
</feature>
<feature type="compositionally biased region" description="Low complexity" evidence="1">
    <location>
        <begin position="201"/>
        <end position="210"/>
    </location>
</feature>